<keyword evidence="9" id="KW-1185">Reference proteome</keyword>
<proteinExistence type="predicted"/>
<evidence type="ECO:0000256" key="6">
    <source>
        <dbReference type="ARBA" id="ARBA00023014"/>
    </source>
</evidence>
<accession>A0ABQ5JT52</accession>
<evidence type="ECO:0000313" key="9">
    <source>
        <dbReference type="Proteomes" id="UP001057375"/>
    </source>
</evidence>
<dbReference type="CDD" id="cd01335">
    <property type="entry name" value="Radical_SAM"/>
    <property type="match status" value="1"/>
</dbReference>
<name>A0ABQ5JT52_9EUKA</name>
<gene>
    <name evidence="8" type="ORF">ADUPG1_004120</name>
</gene>
<reference evidence="8" key="1">
    <citation type="submission" date="2022-03" db="EMBL/GenBank/DDBJ databases">
        <title>Draft genome sequence of Aduncisulcus paluster, a free-living microaerophilic Fornicata.</title>
        <authorList>
            <person name="Yuyama I."/>
            <person name="Kume K."/>
            <person name="Tamura T."/>
            <person name="Inagaki Y."/>
            <person name="Hashimoto T."/>
        </authorList>
    </citation>
    <scope>NUCLEOTIDE SEQUENCE</scope>
    <source>
        <strain evidence="8">NY0171</strain>
    </source>
</reference>
<keyword evidence="5" id="KW-0408">Iron</keyword>
<dbReference type="Pfam" id="PF04055">
    <property type="entry name" value="Radical_SAM"/>
    <property type="match status" value="1"/>
</dbReference>
<protein>
    <submittedName>
        <fullName evidence="8">Nitrogenase cofactor biosynthesis protein NifB like protein</fullName>
    </submittedName>
</protein>
<evidence type="ECO:0000259" key="7">
    <source>
        <dbReference type="Pfam" id="PF04055"/>
    </source>
</evidence>
<evidence type="ECO:0000256" key="3">
    <source>
        <dbReference type="ARBA" id="ARBA00022691"/>
    </source>
</evidence>
<evidence type="ECO:0000256" key="1">
    <source>
        <dbReference type="ARBA" id="ARBA00001966"/>
    </source>
</evidence>
<dbReference type="InterPro" id="IPR007197">
    <property type="entry name" value="rSAM"/>
</dbReference>
<evidence type="ECO:0000256" key="4">
    <source>
        <dbReference type="ARBA" id="ARBA00022723"/>
    </source>
</evidence>
<dbReference type="InterPro" id="IPR013785">
    <property type="entry name" value="Aldolase_TIM"/>
</dbReference>
<feature type="non-terminal residue" evidence="8">
    <location>
        <position position="188"/>
    </location>
</feature>
<dbReference type="InterPro" id="IPR058240">
    <property type="entry name" value="rSAM_sf"/>
</dbReference>
<organism evidence="8 9">
    <name type="scientific">Aduncisulcus paluster</name>
    <dbReference type="NCBI Taxonomy" id="2918883"/>
    <lineage>
        <taxon>Eukaryota</taxon>
        <taxon>Metamonada</taxon>
        <taxon>Carpediemonas-like organisms</taxon>
        <taxon>Aduncisulcus</taxon>
    </lineage>
</organism>
<comment type="cofactor">
    <cofactor evidence="1">
        <name>[4Fe-4S] cluster</name>
        <dbReference type="ChEBI" id="CHEBI:49883"/>
    </cofactor>
</comment>
<dbReference type="Proteomes" id="UP001057375">
    <property type="component" value="Unassembled WGS sequence"/>
</dbReference>
<evidence type="ECO:0000256" key="2">
    <source>
        <dbReference type="ARBA" id="ARBA00022485"/>
    </source>
</evidence>
<keyword evidence="2" id="KW-0004">4Fe-4S</keyword>
<evidence type="ECO:0000256" key="5">
    <source>
        <dbReference type="ARBA" id="ARBA00023004"/>
    </source>
</evidence>
<dbReference type="PANTHER" id="PTHR43787:SF3">
    <property type="entry name" value="ARYLSULFATASE REGULATORY PROTEIN"/>
    <property type="match status" value="1"/>
</dbReference>
<dbReference type="Gene3D" id="3.20.20.70">
    <property type="entry name" value="Aldolase class I"/>
    <property type="match status" value="1"/>
</dbReference>
<keyword evidence="4" id="KW-0479">Metal-binding</keyword>
<dbReference type="EMBL" id="BQXS01005940">
    <property type="protein sequence ID" value="GKT16117.1"/>
    <property type="molecule type" value="Genomic_DNA"/>
</dbReference>
<keyword evidence="3" id="KW-0949">S-adenosyl-L-methionine</keyword>
<comment type="caution">
    <text evidence="8">The sequence shown here is derived from an EMBL/GenBank/DDBJ whole genome shotgun (WGS) entry which is preliminary data.</text>
</comment>
<feature type="domain" description="Radical SAM core" evidence="7">
    <location>
        <begin position="16"/>
        <end position="141"/>
    </location>
</feature>
<dbReference type="SUPFAM" id="SSF102114">
    <property type="entry name" value="Radical SAM enzymes"/>
    <property type="match status" value="1"/>
</dbReference>
<sequence length="188" mass="21437">MSEDTAKAVLSFAKDKIQDFKRLHITWTGGEPLMAMDTIGNMSTQFMDLCQSASADYYASIITNGVLLDEETSKALGQECGVRDFQITVDGMPETHNRRRIMKDKSESFETILRNIKGALPYGAITLRMNIDKENAKESIDLIRHFYDVEGYRDHPGFMLSIKNVKPTGQYDDKCYNCHDFVPLYEEL</sequence>
<dbReference type="PANTHER" id="PTHR43787">
    <property type="entry name" value="FEMO COFACTOR BIOSYNTHESIS PROTEIN NIFB-RELATED"/>
    <property type="match status" value="1"/>
</dbReference>
<keyword evidence="6" id="KW-0411">Iron-sulfur</keyword>
<evidence type="ECO:0000313" key="8">
    <source>
        <dbReference type="EMBL" id="GKT16117.1"/>
    </source>
</evidence>